<evidence type="ECO:0000259" key="4">
    <source>
        <dbReference type="SMART" id="SM00822"/>
    </source>
</evidence>
<feature type="compositionally biased region" description="Low complexity" evidence="2">
    <location>
        <begin position="645"/>
        <end position="656"/>
    </location>
</feature>
<feature type="transmembrane region" description="Helical" evidence="3">
    <location>
        <begin position="1195"/>
        <end position="1217"/>
    </location>
</feature>
<dbReference type="InterPro" id="IPR013217">
    <property type="entry name" value="Methyltransf_12"/>
</dbReference>
<feature type="compositionally biased region" description="Low complexity" evidence="2">
    <location>
        <begin position="766"/>
        <end position="777"/>
    </location>
</feature>
<protein>
    <submittedName>
        <fullName evidence="5">PKS-NRPS1 protein</fullName>
    </submittedName>
</protein>
<dbReference type="InterPro" id="IPR050444">
    <property type="entry name" value="Polyketide_Synthase"/>
</dbReference>
<keyword evidence="3" id="KW-1133">Transmembrane helix</keyword>
<feature type="compositionally biased region" description="Low complexity" evidence="2">
    <location>
        <begin position="1410"/>
        <end position="1450"/>
    </location>
</feature>
<feature type="domain" description="Ketoreductase" evidence="4">
    <location>
        <begin position="225"/>
        <end position="406"/>
    </location>
</feature>
<dbReference type="Gene3D" id="3.40.50.720">
    <property type="entry name" value="NAD(P)-binding Rossmann-like Domain"/>
    <property type="match status" value="1"/>
</dbReference>
<feature type="compositionally biased region" description="Low complexity" evidence="2">
    <location>
        <begin position="989"/>
        <end position="1055"/>
    </location>
</feature>
<feature type="region of interest" description="Disordered" evidence="2">
    <location>
        <begin position="621"/>
        <end position="656"/>
    </location>
</feature>
<feature type="transmembrane region" description="Helical" evidence="3">
    <location>
        <begin position="832"/>
        <end position="854"/>
    </location>
</feature>
<evidence type="ECO:0000256" key="1">
    <source>
        <dbReference type="ARBA" id="ARBA00022679"/>
    </source>
</evidence>
<feature type="region of interest" description="Disordered" evidence="2">
    <location>
        <begin position="740"/>
        <end position="777"/>
    </location>
</feature>
<evidence type="ECO:0000313" key="6">
    <source>
        <dbReference type="Proteomes" id="UP000604046"/>
    </source>
</evidence>
<feature type="transmembrane region" description="Helical" evidence="3">
    <location>
        <begin position="953"/>
        <end position="975"/>
    </location>
</feature>
<evidence type="ECO:0000313" key="5">
    <source>
        <dbReference type="EMBL" id="CAE7387191.1"/>
    </source>
</evidence>
<dbReference type="Pfam" id="PF08242">
    <property type="entry name" value="Methyltransf_12"/>
    <property type="match status" value="1"/>
</dbReference>
<feature type="region of interest" description="Disordered" evidence="2">
    <location>
        <begin position="1103"/>
        <end position="1167"/>
    </location>
</feature>
<feature type="transmembrane region" description="Helical" evidence="3">
    <location>
        <begin position="711"/>
        <end position="733"/>
    </location>
</feature>
<dbReference type="InterPro" id="IPR057326">
    <property type="entry name" value="KR_dom"/>
</dbReference>
<dbReference type="Gene3D" id="3.40.50.150">
    <property type="entry name" value="Vaccinia Virus protein VP39"/>
    <property type="match status" value="1"/>
</dbReference>
<comment type="caution">
    <text evidence="5">The sequence shown here is derived from an EMBL/GenBank/DDBJ whole genome shotgun (WGS) entry which is preliminary data.</text>
</comment>
<evidence type="ECO:0000256" key="2">
    <source>
        <dbReference type="SAM" id="MobiDB-lite"/>
    </source>
</evidence>
<keyword evidence="6" id="KW-1185">Reference proteome</keyword>
<feature type="region of interest" description="Disordered" evidence="2">
    <location>
        <begin position="1235"/>
        <end position="1257"/>
    </location>
</feature>
<evidence type="ECO:0000256" key="3">
    <source>
        <dbReference type="SAM" id="Phobius"/>
    </source>
</evidence>
<keyword evidence="3" id="KW-0812">Transmembrane</keyword>
<dbReference type="EMBL" id="CAJNDS010002236">
    <property type="protein sequence ID" value="CAE7387191.1"/>
    <property type="molecule type" value="Genomic_DNA"/>
</dbReference>
<dbReference type="Pfam" id="PF08659">
    <property type="entry name" value="KR"/>
    <property type="match status" value="1"/>
</dbReference>
<dbReference type="InterPro" id="IPR029063">
    <property type="entry name" value="SAM-dependent_MTases_sf"/>
</dbReference>
<keyword evidence="1" id="KW-0808">Transferase</keyword>
<dbReference type="InterPro" id="IPR036291">
    <property type="entry name" value="NAD(P)-bd_dom_sf"/>
</dbReference>
<dbReference type="SUPFAM" id="SSF53335">
    <property type="entry name" value="S-adenosyl-L-methionine-dependent methyltransferases"/>
    <property type="match status" value="1"/>
</dbReference>
<keyword evidence="3" id="KW-0472">Membrane</keyword>
<proteinExistence type="predicted"/>
<dbReference type="PANTHER" id="PTHR45681:SF6">
    <property type="entry name" value="POLYKETIDE SYNTHASE 37"/>
    <property type="match status" value="1"/>
</dbReference>
<feature type="transmembrane region" description="Helical" evidence="3">
    <location>
        <begin position="1074"/>
        <end position="1096"/>
    </location>
</feature>
<accession>A0A812QHG4</accession>
<feature type="region of interest" description="Disordered" evidence="2">
    <location>
        <begin position="861"/>
        <end position="894"/>
    </location>
</feature>
<dbReference type="PANTHER" id="PTHR45681">
    <property type="entry name" value="POLYKETIDE SYNTHASE 44-RELATED"/>
    <property type="match status" value="1"/>
</dbReference>
<dbReference type="Proteomes" id="UP000604046">
    <property type="component" value="Unassembled WGS sequence"/>
</dbReference>
<sequence length="1450" mass="153381">MMTRPRQVFKILQDMKNPVMASEKGLYVFEIGSGTGGTSSFVLPVLNPHSSRYVFSDLSQAFLTNARARFSRFSFIEYSIFNGDKHPGDQGFNSHEISAILATNVIHATMHLASTMATIHVLLRPGGHIVFNEVQNPGTLGEDLTYGLTDGWWMLTDTERRVTYPLLRVAEWSTLFTQCGFKNVWHTPDEGHIFSQQAILVAQCGTLVKPTYLSPEPLVRADPNASYLITGAVGGLGLITALILLEWGARHLFFVSRRDKVPDEAMVYYAQIEKSSAHIRREKCNVADPTQIARLFEETPEWPACAGVVHAAGVLSDGTITKQTRAKYEEVFGPKLHGCYYLHRSRGYGLQKVQVNFVMSSMAGFGGSPGQSNHSCGNTGIEAVVDFDRKMGLAGSSIAWGAVAEVGYAARHSLADHAGAVRFEHAWACIEAVLYRPYLNVGIQPQAWEAGKGAMAMKALIYAGLAGRFKKMGFRRPKAAVEAPAEGGGQEMVQVDERAAEMPMEMQGPAPVQAKEPEEVSELRMAEQRVMETVKKIHRAWQAGKVNGNNAPILAGGALELENHGHQEKDMDKLALAPLGQQEDLECINCAEMMSFRVAFFAALMAVVALVLQGCSDSTDDVVADSNTTTTTLEEKNESAAEGNATTTPVTDNNATTTVTTTVAEGNSTTTSQESTTTTSTTEAAAEEANATNTSNATNGLLVLVKRFPHIFVMMSFRVAFFAALMAVVALVLQGCSDSTDDVVADSNTTTTTLEEKNESAAEGNATTTPVTDNNATTTVTTTVAEGNSTTTSQESTTTTSTTEAAAEEANATNTSNATNGLLVLVKRFPHIFVMMSFRVAFFAALMAVVALVLQGCSDSTDDVVADSNTTTTTLEETNESAAEGNATTTPVADNNATTTVTTTVAEGNSTTTSQESTTTTSTTEAAAEEANATNTSNATNGLLVLVKRFPHIFVMMSFRVAFFAALMAVVALVLQGCSDSTDDVVADSNTTTTTLEETNESAAEGNATTTPVTDNNATTTVTTTVAEGNSTTTSQESTTTTSTTEAAAEEANATNTSNATNGLLVLVKRFPHIFVMMSFRVAFFAALMAVVALVLQGCSDSTDDVVADSNTTTTTLEETNESAAEGNATTTPVADNNATTTVTTTVAEGNSTTTSQESTTTTSTTEAAAEEANATNTSNATNGLLVLVKRFPHIFVMMSFRVAFFAALMAVVALVLQGCSDSTDDVVADSNTTTTTLEETNESAAEGNATTTPVADNNATTTVTTTVAEGNSTTTSQESTTTTSTTEAAAEEANATNTSNLTLVHYEVTSQSDFLRQLTNGLLAPCDVSAEQLPSLCKPPRGFPRIFVMMSFRVAFFAALMAVVALVLQGCSDSTDDVVADSNTTTTTLEETNESAAEGNATTTPVTDSNATTTAATSTTTEATTSTTTEANATTTSEANATSNQTLLL</sequence>
<dbReference type="GO" id="GO:0016740">
    <property type="term" value="F:transferase activity"/>
    <property type="evidence" value="ECO:0007669"/>
    <property type="project" value="UniProtKB-KW"/>
</dbReference>
<feature type="transmembrane region" description="Helical" evidence="3">
    <location>
        <begin position="1347"/>
        <end position="1369"/>
    </location>
</feature>
<dbReference type="InterPro" id="IPR013968">
    <property type="entry name" value="PKS_KR"/>
</dbReference>
<reference evidence="5" key="1">
    <citation type="submission" date="2021-02" db="EMBL/GenBank/DDBJ databases">
        <authorList>
            <person name="Dougan E. K."/>
            <person name="Rhodes N."/>
            <person name="Thang M."/>
            <person name="Chan C."/>
        </authorList>
    </citation>
    <scope>NUCLEOTIDE SEQUENCE</scope>
</reference>
<organism evidence="5 6">
    <name type="scientific">Symbiodinium natans</name>
    <dbReference type="NCBI Taxonomy" id="878477"/>
    <lineage>
        <taxon>Eukaryota</taxon>
        <taxon>Sar</taxon>
        <taxon>Alveolata</taxon>
        <taxon>Dinophyceae</taxon>
        <taxon>Suessiales</taxon>
        <taxon>Symbiodiniaceae</taxon>
        <taxon>Symbiodinium</taxon>
    </lineage>
</organism>
<feature type="compositionally biased region" description="Low complexity" evidence="2">
    <location>
        <begin position="1387"/>
        <end position="1399"/>
    </location>
</feature>
<name>A0A812QHG4_9DINO</name>
<dbReference type="OrthoDB" id="329835at2759"/>
<feature type="compositionally biased region" description="Low complexity" evidence="2">
    <location>
        <begin position="1110"/>
        <end position="1167"/>
    </location>
</feature>
<feature type="transmembrane region" description="Helical" evidence="3">
    <location>
        <begin position="227"/>
        <end position="248"/>
    </location>
</feature>
<gene>
    <name evidence="5" type="primary">PKS-NRPS1</name>
    <name evidence="5" type="ORF">SNAT2548_LOCUS21114</name>
</gene>
<dbReference type="SUPFAM" id="SSF51735">
    <property type="entry name" value="NAD(P)-binding Rossmann-fold domains"/>
    <property type="match status" value="1"/>
</dbReference>
<feature type="region of interest" description="Disordered" evidence="2">
    <location>
        <begin position="1387"/>
        <end position="1450"/>
    </location>
</feature>
<dbReference type="SMART" id="SM00822">
    <property type="entry name" value="PKS_KR"/>
    <property type="match status" value="1"/>
</dbReference>
<feature type="compositionally biased region" description="Low complexity" evidence="2">
    <location>
        <begin position="868"/>
        <end position="894"/>
    </location>
</feature>
<feature type="region of interest" description="Disordered" evidence="2">
    <location>
        <begin position="982"/>
        <end position="1055"/>
    </location>
</feature>